<proteinExistence type="predicted"/>
<dbReference type="GO" id="GO:0006284">
    <property type="term" value="P:base-excision repair"/>
    <property type="evidence" value="ECO:0007669"/>
    <property type="project" value="InterPro"/>
</dbReference>
<dbReference type="Proteomes" id="UP000355283">
    <property type="component" value="Unassembled WGS sequence"/>
</dbReference>
<dbReference type="InterPro" id="IPR023170">
    <property type="entry name" value="HhH_base_excis_C"/>
</dbReference>
<evidence type="ECO:0000313" key="4">
    <source>
        <dbReference type="Proteomes" id="UP000355283"/>
    </source>
</evidence>
<protein>
    <recommendedName>
        <fullName evidence="2">HhH-GPD domain-containing protein</fullName>
    </recommendedName>
</protein>
<organism evidence="3 4">
    <name type="scientific">Nannochloropsis salina CCMP1776</name>
    <dbReference type="NCBI Taxonomy" id="1027361"/>
    <lineage>
        <taxon>Eukaryota</taxon>
        <taxon>Sar</taxon>
        <taxon>Stramenopiles</taxon>
        <taxon>Ochrophyta</taxon>
        <taxon>Eustigmatophyceae</taxon>
        <taxon>Eustigmatales</taxon>
        <taxon>Monodopsidaceae</taxon>
        <taxon>Microchloropsis</taxon>
        <taxon>Microchloropsis salina</taxon>
    </lineage>
</organism>
<accession>A0A4D9DAQ3</accession>
<dbReference type="GO" id="GO:0140097">
    <property type="term" value="F:catalytic activity, acting on DNA"/>
    <property type="evidence" value="ECO:0007669"/>
    <property type="project" value="UniProtKB-ARBA"/>
</dbReference>
<dbReference type="OrthoDB" id="5607at2759"/>
<evidence type="ECO:0000259" key="2">
    <source>
        <dbReference type="SMART" id="SM00478"/>
    </source>
</evidence>
<gene>
    <name evidence="3" type="ORF">NSK_000438</name>
</gene>
<keyword evidence="4" id="KW-1185">Reference proteome</keyword>
<sequence length="485" mass="53271">MKLEPGRETKRSPRLRNERGGPPLADAATEGQPALKGNSTRSVHTEKSTTHVKVETAVEKERYFDGGKATPKASGEEGKKVRVVKKEETDEDIKVTGAVDGYMPRRSRDKALGSSRVESLSSKKIKLEAESKRKPSACPDKLIHDADEVLKIKALLDKWTGPGTSIKITASEISPYPQQRRPTPFEALYVRDLLAQLHGEPERDVLEENCSGQGTLLEKRARSVLDSLVRTILSQNTTDALSKRAFENLKARYPTYKQVLAAAPGAVEETIKFAGLSDIKVGRIRAILETVLEEHPEKCPEGEPSLEFLRALPTAGIKEYLSKFKGVGPKTIACVLLFTIGHDDFAVDTHVWHIAKKLGWVPGAASREDAYKHLNNRVPDAIKYALHVLLVLHGKKCESCCKGRTQLAPDGPCPLGKLQKMREELVKAEAAAMEAAAARVGLAHVKKEEETVTQNTVRQKSINKGKGGARAAVVKKEIVVKEEWA</sequence>
<dbReference type="InterPro" id="IPR003265">
    <property type="entry name" value="HhH-GPD_domain"/>
</dbReference>
<dbReference type="EMBL" id="SDOX01000002">
    <property type="protein sequence ID" value="TFJ88084.1"/>
    <property type="molecule type" value="Genomic_DNA"/>
</dbReference>
<dbReference type="SUPFAM" id="SSF48150">
    <property type="entry name" value="DNA-glycosylase"/>
    <property type="match status" value="1"/>
</dbReference>
<dbReference type="InterPro" id="IPR011257">
    <property type="entry name" value="DNA_glycosylase"/>
</dbReference>
<dbReference type="GO" id="GO:0016787">
    <property type="term" value="F:hydrolase activity"/>
    <property type="evidence" value="ECO:0007669"/>
    <property type="project" value="UniProtKB-ARBA"/>
</dbReference>
<reference evidence="3 4" key="1">
    <citation type="submission" date="2019-01" db="EMBL/GenBank/DDBJ databases">
        <title>Nuclear Genome Assembly of the Microalgal Biofuel strain Nannochloropsis salina CCMP1776.</title>
        <authorList>
            <person name="Hovde B."/>
        </authorList>
    </citation>
    <scope>NUCLEOTIDE SEQUENCE [LARGE SCALE GENOMIC DNA]</scope>
    <source>
        <strain evidence="3 4">CCMP1776</strain>
    </source>
</reference>
<evidence type="ECO:0000313" key="3">
    <source>
        <dbReference type="EMBL" id="TFJ88084.1"/>
    </source>
</evidence>
<name>A0A4D9DAQ3_9STRA</name>
<dbReference type="AlphaFoldDB" id="A0A4D9DAQ3"/>
<dbReference type="Gene3D" id="1.10.1670.10">
    <property type="entry name" value="Helix-hairpin-Helix base-excision DNA repair enzymes (C-terminal)"/>
    <property type="match status" value="1"/>
</dbReference>
<dbReference type="PANTHER" id="PTHR47203">
    <property type="match status" value="1"/>
</dbReference>
<dbReference type="CDD" id="cd00056">
    <property type="entry name" value="ENDO3c"/>
    <property type="match status" value="1"/>
</dbReference>
<evidence type="ECO:0000256" key="1">
    <source>
        <dbReference type="SAM" id="MobiDB-lite"/>
    </source>
</evidence>
<dbReference type="Pfam" id="PF00730">
    <property type="entry name" value="HhH-GPD"/>
    <property type="match status" value="1"/>
</dbReference>
<dbReference type="SMART" id="SM00478">
    <property type="entry name" value="ENDO3c"/>
    <property type="match status" value="1"/>
</dbReference>
<feature type="compositionally biased region" description="Basic and acidic residues" evidence="1">
    <location>
        <begin position="43"/>
        <end position="53"/>
    </location>
</feature>
<dbReference type="Gene3D" id="1.10.340.30">
    <property type="entry name" value="Hypothetical protein, domain 2"/>
    <property type="match status" value="1"/>
</dbReference>
<comment type="caution">
    <text evidence="3">The sequence shown here is derived from an EMBL/GenBank/DDBJ whole genome shotgun (WGS) entry which is preliminary data.</text>
</comment>
<feature type="compositionally biased region" description="Basic and acidic residues" evidence="1">
    <location>
        <begin position="1"/>
        <end position="19"/>
    </location>
</feature>
<feature type="domain" description="HhH-GPD" evidence="2">
    <location>
        <begin position="233"/>
        <end position="396"/>
    </location>
</feature>
<dbReference type="PANTHER" id="PTHR47203:SF1">
    <property type="entry name" value="HYPOTHETICAL BASE EXCISION DNA REPAIR PROTEIN (EUROFUNG)"/>
    <property type="match status" value="1"/>
</dbReference>
<feature type="region of interest" description="Disordered" evidence="1">
    <location>
        <begin position="1"/>
        <end position="53"/>
    </location>
</feature>